<comment type="caution">
    <text evidence="4">The sequence shown here is derived from an EMBL/GenBank/DDBJ whole genome shotgun (WGS) entry which is preliminary data.</text>
</comment>
<proteinExistence type="predicted"/>
<dbReference type="RefSeq" id="WP_108342741.1">
    <property type="nucleotide sequence ID" value="NZ_PYXZ01000001.1"/>
</dbReference>
<dbReference type="NCBIfam" id="TIGR00996">
    <property type="entry name" value="Mtu_fam_mce"/>
    <property type="match status" value="1"/>
</dbReference>
<keyword evidence="5" id="KW-1185">Reference proteome</keyword>
<organism evidence="4 5">
    <name type="scientific">Nocardioides currus</name>
    <dbReference type="NCBI Taxonomy" id="2133958"/>
    <lineage>
        <taxon>Bacteria</taxon>
        <taxon>Bacillati</taxon>
        <taxon>Actinomycetota</taxon>
        <taxon>Actinomycetes</taxon>
        <taxon>Propionibacteriales</taxon>
        <taxon>Nocardioidaceae</taxon>
        <taxon>Nocardioides</taxon>
    </lineage>
</organism>
<evidence type="ECO:0000313" key="5">
    <source>
        <dbReference type="Proteomes" id="UP000244867"/>
    </source>
</evidence>
<dbReference type="PANTHER" id="PTHR33371:SF16">
    <property type="entry name" value="MCE-FAMILY PROTEIN MCE3F"/>
    <property type="match status" value="1"/>
</dbReference>
<dbReference type="Pfam" id="PF02470">
    <property type="entry name" value="MlaD"/>
    <property type="match status" value="1"/>
</dbReference>
<evidence type="ECO:0000313" key="4">
    <source>
        <dbReference type="EMBL" id="PUA82554.1"/>
    </source>
</evidence>
<dbReference type="AlphaFoldDB" id="A0A2R7Z1X2"/>
<sequence length="427" mass="45983">MITRRTRLQLLVFAIITLLGVTYVGARYARLDRVFVDDAYTVVAHFPDSGGAFAGAEVSYRGVRVGQVSEMVLTEDGVDIHLDIDKGEDRIPADALAVVGNRSALGEQYVELQPQSEKGPYLQDESEIAVDHTRTPIAADTLLTDLSTTVSSVDQDDLQTVTTEFGEAFAGTGGDLQTIIDSGNEFLNAADDNFEITTELIKDANVVLRGQVDSESSIRSFASDLSAFSTTLAASDKDLRAVIDNGSATANQLRRFLEDNEVDLAALINNLVTTGDVVVKRLDGVEQLLVLYPYIVEAGYTVVSKTPATGNFDAHFGLVLTSDPKVCLEGYEGTDRRTPQDGSNRPMNVDATCTEPASKSNARGAAHAPRPATAYDDPIAAYDPETGALTWGEREAAATRPAGSVAPRTLGKESWKWLFLQPLLTQE</sequence>
<accession>A0A2R7Z1X2</accession>
<dbReference type="OrthoDB" id="4741753at2"/>
<feature type="region of interest" description="Disordered" evidence="1">
    <location>
        <begin position="330"/>
        <end position="379"/>
    </location>
</feature>
<evidence type="ECO:0000259" key="3">
    <source>
        <dbReference type="Pfam" id="PF11887"/>
    </source>
</evidence>
<protein>
    <submittedName>
        <fullName evidence="4">MCE family protein</fullName>
    </submittedName>
</protein>
<dbReference type="InterPro" id="IPR024516">
    <property type="entry name" value="Mce_C"/>
</dbReference>
<dbReference type="InterPro" id="IPR005693">
    <property type="entry name" value="Mce"/>
</dbReference>
<dbReference type="InterPro" id="IPR003399">
    <property type="entry name" value="Mce/MlaD"/>
</dbReference>
<feature type="domain" description="Mce/MlaD" evidence="2">
    <location>
        <begin position="39"/>
        <end position="114"/>
    </location>
</feature>
<name>A0A2R7Z1X2_9ACTN</name>
<feature type="domain" description="Mammalian cell entry C-terminal" evidence="3">
    <location>
        <begin position="122"/>
        <end position="305"/>
    </location>
</feature>
<dbReference type="EMBL" id="PYXZ01000001">
    <property type="protein sequence ID" value="PUA82554.1"/>
    <property type="molecule type" value="Genomic_DNA"/>
</dbReference>
<evidence type="ECO:0000256" key="1">
    <source>
        <dbReference type="SAM" id="MobiDB-lite"/>
    </source>
</evidence>
<dbReference type="Pfam" id="PF11887">
    <property type="entry name" value="Mce4_CUP1"/>
    <property type="match status" value="1"/>
</dbReference>
<dbReference type="Proteomes" id="UP000244867">
    <property type="component" value="Unassembled WGS sequence"/>
</dbReference>
<reference evidence="4 5" key="1">
    <citation type="submission" date="2018-03" db="EMBL/GenBank/DDBJ databases">
        <authorList>
            <person name="Keele B.F."/>
        </authorList>
    </citation>
    <scope>NUCLEOTIDE SEQUENCE [LARGE SCALE GENOMIC DNA]</scope>
    <source>
        <strain evidence="4 5">IB-3</strain>
    </source>
</reference>
<dbReference type="PANTHER" id="PTHR33371">
    <property type="entry name" value="INTERMEMBRANE PHOSPHOLIPID TRANSPORT SYSTEM BINDING PROTEIN MLAD-RELATED"/>
    <property type="match status" value="1"/>
</dbReference>
<dbReference type="GO" id="GO:0005576">
    <property type="term" value="C:extracellular region"/>
    <property type="evidence" value="ECO:0007669"/>
    <property type="project" value="TreeGrafter"/>
</dbReference>
<gene>
    <name evidence="4" type="ORF">C7S10_02105</name>
</gene>
<evidence type="ECO:0000259" key="2">
    <source>
        <dbReference type="Pfam" id="PF02470"/>
    </source>
</evidence>
<dbReference type="InterPro" id="IPR052336">
    <property type="entry name" value="MlaD_Phospholipid_Transporter"/>
</dbReference>